<evidence type="ECO:0000313" key="2">
    <source>
        <dbReference type="EMBL" id="SPC78094.1"/>
    </source>
</evidence>
<feature type="transmembrane region" description="Helical" evidence="1">
    <location>
        <begin position="7"/>
        <end position="24"/>
    </location>
</feature>
<reference evidence="2" key="1">
    <citation type="submission" date="2018-02" db="EMBL/GenBank/DDBJ databases">
        <authorList>
            <person name="Cohen D.B."/>
            <person name="Kent A.D."/>
        </authorList>
    </citation>
    <scope>NUCLEOTIDE SEQUENCE</scope>
</reference>
<protein>
    <recommendedName>
        <fullName evidence="3">Reverse transcriptase zinc-binding domain-containing protein</fullName>
    </recommendedName>
</protein>
<feature type="transmembrane region" description="Helical" evidence="1">
    <location>
        <begin position="36"/>
        <end position="57"/>
    </location>
</feature>
<keyword evidence="1" id="KW-0472">Membrane</keyword>
<dbReference type="EMBL" id="OIVN01000312">
    <property type="protein sequence ID" value="SPC78094.1"/>
    <property type="molecule type" value="Genomic_DNA"/>
</dbReference>
<keyword evidence="1" id="KW-0812">Transmembrane</keyword>
<keyword evidence="1" id="KW-1133">Transmembrane helix</keyword>
<name>A0A2N9EU34_FAGSY</name>
<evidence type="ECO:0008006" key="3">
    <source>
        <dbReference type="Google" id="ProtNLM"/>
    </source>
</evidence>
<proteinExistence type="predicted"/>
<dbReference type="AlphaFoldDB" id="A0A2N9EU34"/>
<sequence>MAHGGHLGFVVVYCSLSLSLNVARDGHLGFAVVYPSIFWFVVAGGGFLLSGGGWWLVEDMVVFVGDAFLDFYGIAQNKAATVADYMCWRVGSLFWDITFLRSLHDWEFEEMATIMDHLYSTKVRRDVADQICWRVPNNGIFAVKSFYRVLHTGGGLAFPWKSIWRV</sequence>
<evidence type="ECO:0000256" key="1">
    <source>
        <dbReference type="SAM" id="Phobius"/>
    </source>
</evidence>
<gene>
    <name evidence="2" type="ORF">FSB_LOCUS5976</name>
</gene>
<accession>A0A2N9EU34</accession>
<organism evidence="2">
    <name type="scientific">Fagus sylvatica</name>
    <name type="common">Beechnut</name>
    <dbReference type="NCBI Taxonomy" id="28930"/>
    <lineage>
        <taxon>Eukaryota</taxon>
        <taxon>Viridiplantae</taxon>
        <taxon>Streptophyta</taxon>
        <taxon>Embryophyta</taxon>
        <taxon>Tracheophyta</taxon>
        <taxon>Spermatophyta</taxon>
        <taxon>Magnoliopsida</taxon>
        <taxon>eudicotyledons</taxon>
        <taxon>Gunneridae</taxon>
        <taxon>Pentapetalae</taxon>
        <taxon>rosids</taxon>
        <taxon>fabids</taxon>
        <taxon>Fagales</taxon>
        <taxon>Fagaceae</taxon>
        <taxon>Fagus</taxon>
    </lineage>
</organism>